<comment type="caution">
    <text evidence="1">The sequence shown here is derived from an EMBL/GenBank/DDBJ whole genome shotgun (WGS) entry which is preliminary data.</text>
</comment>
<dbReference type="AlphaFoldDB" id="X0VRX6"/>
<proteinExistence type="predicted"/>
<sequence length="78" mass="8710">MTKRIPDPNKFIAGNKAHIKNIASAYSPETGNIELRYSIIGMNIYIIKPKIANATINWKEGMKSMIPPLIFVSATHII</sequence>
<organism evidence="1">
    <name type="scientific">marine sediment metagenome</name>
    <dbReference type="NCBI Taxonomy" id="412755"/>
    <lineage>
        <taxon>unclassified sequences</taxon>
        <taxon>metagenomes</taxon>
        <taxon>ecological metagenomes</taxon>
    </lineage>
</organism>
<name>X0VRX6_9ZZZZ</name>
<reference evidence="1" key="1">
    <citation type="journal article" date="2014" name="Front. Microbiol.">
        <title>High frequency of phylogenetically diverse reductive dehalogenase-homologous genes in deep subseafloor sedimentary metagenomes.</title>
        <authorList>
            <person name="Kawai M."/>
            <person name="Futagami T."/>
            <person name="Toyoda A."/>
            <person name="Takaki Y."/>
            <person name="Nishi S."/>
            <person name="Hori S."/>
            <person name="Arai W."/>
            <person name="Tsubouchi T."/>
            <person name="Morono Y."/>
            <person name="Uchiyama I."/>
            <person name="Ito T."/>
            <person name="Fujiyama A."/>
            <person name="Inagaki F."/>
            <person name="Takami H."/>
        </authorList>
    </citation>
    <scope>NUCLEOTIDE SEQUENCE</scope>
    <source>
        <strain evidence="1">Expedition CK06-06</strain>
    </source>
</reference>
<evidence type="ECO:0000313" key="1">
    <source>
        <dbReference type="EMBL" id="GAG21174.1"/>
    </source>
</evidence>
<protein>
    <submittedName>
        <fullName evidence="1">Uncharacterized protein</fullName>
    </submittedName>
</protein>
<dbReference type="EMBL" id="BARS01036985">
    <property type="protein sequence ID" value="GAG21174.1"/>
    <property type="molecule type" value="Genomic_DNA"/>
</dbReference>
<gene>
    <name evidence="1" type="ORF">S01H1_56771</name>
</gene>
<accession>X0VRX6</accession>